<dbReference type="InterPro" id="IPR020803">
    <property type="entry name" value="MeTfrase_dom"/>
</dbReference>
<keyword evidence="5" id="KW-0443">Lipid metabolism</keyword>
<evidence type="ECO:0000256" key="5">
    <source>
        <dbReference type="ARBA" id="ARBA00023098"/>
    </source>
</evidence>
<feature type="domain" description="Polyketide synthase-like methyltransferase" evidence="6">
    <location>
        <begin position="146"/>
        <end position="370"/>
    </location>
</feature>
<evidence type="ECO:0000256" key="1">
    <source>
        <dbReference type="ARBA" id="ARBA00010815"/>
    </source>
</evidence>
<name>A0A2N9LUC3_9BACT</name>
<dbReference type="PANTHER" id="PTHR43667:SF1">
    <property type="entry name" value="CYCLOPROPANE-FATTY-ACYL-PHOSPHOLIPID SYNTHASE"/>
    <property type="match status" value="1"/>
</dbReference>
<dbReference type="SMART" id="SM00828">
    <property type="entry name" value="PKS_MT"/>
    <property type="match status" value="1"/>
</dbReference>
<dbReference type="GO" id="GO:0008610">
    <property type="term" value="P:lipid biosynthetic process"/>
    <property type="evidence" value="ECO:0007669"/>
    <property type="project" value="InterPro"/>
</dbReference>
<dbReference type="Pfam" id="PF02353">
    <property type="entry name" value="CMAS"/>
    <property type="match status" value="1"/>
</dbReference>
<evidence type="ECO:0000256" key="4">
    <source>
        <dbReference type="ARBA" id="ARBA00022691"/>
    </source>
</evidence>
<dbReference type="InterPro" id="IPR003333">
    <property type="entry name" value="CMAS"/>
</dbReference>
<accession>A0A2N9LUC3</accession>
<reference evidence="8" key="1">
    <citation type="submission" date="2018-02" db="EMBL/GenBank/DDBJ databases">
        <authorList>
            <person name="Hausmann B."/>
        </authorList>
    </citation>
    <scope>NUCLEOTIDE SEQUENCE [LARGE SCALE GENOMIC DNA]</scope>
    <source>
        <strain evidence="8">Peat soil MAG SbA5</strain>
    </source>
</reference>
<evidence type="ECO:0000313" key="7">
    <source>
        <dbReference type="EMBL" id="SPE26838.1"/>
    </source>
</evidence>
<keyword evidence="3 7" id="KW-0808">Transferase</keyword>
<evidence type="ECO:0000256" key="3">
    <source>
        <dbReference type="ARBA" id="ARBA00022679"/>
    </source>
</evidence>
<dbReference type="Proteomes" id="UP000239735">
    <property type="component" value="Unassembled WGS sequence"/>
</dbReference>
<evidence type="ECO:0000259" key="6">
    <source>
        <dbReference type="SMART" id="SM00828"/>
    </source>
</evidence>
<organism evidence="7 8">
    <name type="scientific">Candidatus Sulfuritelmatomonas gaucii</name>
    <dbReference type="NCBI Taxonomy" id="2043161"/>
    <lineage>
        <taxon>Bacteria</taxon>
        <taxon>Pseudomonadati</taxon>
        <taxon>Acidobacteriota</taxon>
        <taxon>Terriglobia</taxon>
        <taxon>Terriglobales</taxon>
        <taxon>Acidobacteriaceae</taxon>
        <taxon>Candidatus Sulfuritelmatomonas</taxon>
    </lineage>
</organism>
<dbReference type="AlphaFoldDB" id="A0A2N9LUC3"/>
<protein>
    <submittedName>
        <fullName evidence="7">Putative fatty acid methyltransferase</fullName>
        <ecNumber evidence="7">2.1.1.-</ecNumber>
    </submittedName>
</protein>
<dbReference type="InterPro" id="IPR050723">
    <property type="entry name" value="CFA/CMAS"/>
</dbReference>
<dbReference type="Gene3D" id="3.40.50.150">
    <property type="entry name" value="Vaccinia Virus protein VP39"/>
    <property type="match status" value="1"/>
</dbReference>
<proteinExistence type="inferred from homology"/>
<evidence type="ECO:0000256" key="2">
    <source>
        <dbReference type="ARBA" id="ARBA00022603"/>
    </source>
</evidence>
<sequence>MSSDPSASREKRLGKQLADLFSGYDGPEFSIRLWNGWQWDYGSDGGVCTLVINAPDALASLAAGADEITLGEAFVRKELDVGGDLFSAFGIAEYLMGRPRGLRQKAFQSILANALSLRRWFKHGAKHSKARDLASISYHYNLPVAFYRPWLGEALGYSCAYFRSADDSLDSAQEQKFDLICRKLRLKRNERFLDVGCGWGSLVLHAACRYGTQAHGITLSREQADVANQRIRDAGLADSCTIEHRDYRHCEELRGSFDKIASIGMFEHVGLPNLPIYFATVHGLLKPGGTLLNHGIARSQSAPSPKHSFIDRYVFPDGRLVTITEAINAAEGAGFEVRDVENLREHYELTLRKWVEGLQKNQAVLLNLVPEATYRIWLLYTAGSAAAFQSGRIAIHQVLLSRLDRGRSRMPLVREDWYANRAKGNNKPTSAAHQPLVKPC</sequence>
<dbReference type="EMBL" id="OKRB01000115">
    <property type="protein sequence ID" value="SPE26838.1"/>
    <property type="molecule type" value="Genomic_DNA"/>
</dbReference>
<keyword evidence="4" id="KW-0949">S-adenosyl-L-methionine</keyword>
<dbReference type="EC" id="2.1.1.-" evidence="7"/>
<dbReference type="SUPFAM" id="SSF53335">
    <property type="entry name" value="S-adenosyl-L-methionine-dependent methyltransferases"/>
    <property type="match status" value="1"/>
</dbReference>
<comment type="similarity">
    <text evidence="1">Belongs to the CFA/CMAS family.</text>
</comment>
<dbReference type="CDD" id="cd02440">
    <property type="entry name" value="AdoMet_MTases"/>
    <property type="match status" value="1"/>
</dbReference>
<dbReference type="GO" id="GO:0032259">
    <property type="term" value="P:methylation"/>
    <property type="evidence" value="ECO:0007669"/>
    <property type="project" value="UniProtKB-KW"/>
</dbReference>
<keyword evidence="2 7" id="KW-0489">Methyltransferase</keyword>
<dbReference type="GO" id="GO:0008168">
    <property type="term" value="F:methyltransferase activity"/>
    <property type="evidence" value="ECO:0007669"/>
    <property type="project" value="UniProtKB-KW"/>
</dbReference>
<dbReference type="PIRSF" id="PIRSF003085">
    <property type="entry name" value="CMAS"/>
    <property type="match status" value="1"/>
</dbReference>
<evidence type="ECO:0000313" key="8">
    <source>
        <dbReference type="Proteomes" id="UP000239735"/>
    </source>
</evidence>
<gene>
    <name evidence="7" type="ORF">SBA5_560004</name>
</gene>
<dbReference type="InterPro" id="IPR029063">
    <property type="entry name" value="SAM-dependent_MTases_sf"/>
</dbReference>
<dbReference type="PANTHER" id="PTHR43667">
    <property type="entry name" value="CYCLOPROPANE-FATTY-ACYL-PHOSPHOLIPID SYNTHASE"/>
    <property type="match status" value="1"/>
</dbReference>